<dbReference type="Proteomes" id="UP000006681">
    <property type="component" value="Chromosome"/>
</dbReference>
<gene>
    <name evidence="2" type="ordered locus">Vdis_2317</name>
</gene>
<evidence type="ECO:0000313" key="3">
    <source>
        <dbReference type="Proteomes" id="UP000006681"/>
    </source>
</evidence>
<dbReference type="SUPFAM" id="SSF159127">
    <property type="entry name" value="HupF/HypC-like"/>
    <property type="match status" value="1"/>
</dbReference>
<comment type="similarity">
    <text evidence="1">Belongs to the HupF/HypC family.</text>
</comment>
<name>E1QQS3_VULDI</name>
<dbReference type="Pfam" id="PF01455">
    <property type="entry name" value="HupF_HypC"/>
    <property type="match status" value="1"/>
</dbReference>
<dbReference type="GeneID" id="9753272"/>
<reference evidence="2 3" key="1">
    <citation type="journal article" date="2010" name="Stand. Genomic Sci.">
        <title>Complete genome sequence of Vulcanisaeta distributa type strain (IC-017).</title>
        <authorList>
            <person name="Mavromatis K."/>
            <person name="Sikorski J."/>
            <person name="Pabst E."/>
            <person name="Teshima H."/>
            <person name="Lapidus A."/>
            <person name="Lucas S."/>
            <person name="Nolan M."/>
            <person name="Glavina Del Rio T."/>
            <person name="Cheng J.F."/>
            <person name="Bruce D."/>
            <person name="Goodwin L."/>
            <person name="Pitluck S."/>
            <person name="Liolios K."/>
            <person name="Ivanova N."/>
            <person name="Mikhailova N."/>
            <person name="Pati A."/>
            <person name="Chen A."/>
            <person name="Palaniappan K."/>
            <person name="Land M."/>
            <person name="Hauser L."/>
            <person name="Chang Y.J."/>
            <person name="Jeffries C.D."/>
            <person name="Rohde M."/>
            <person name="Spring S."/>
            <person name="Goker M."/>
            <person name="Wirth R."/>
            <person name="Woyke T."/>
            <person name="Bristow J."/>
            <person name="Eisen J.A."/>
            <person name="Markowitz V."/>
            <person name="Hugenholtz P."/>
            <person name="Klenk H.P."/>
            <person name="Kyrpides N.C."/>
        </authorList>
    </citation>
    <scope>NUCLEOTIDE SEQUENCE [LARGE SCALE GENOMIC DNA]</scope>
    <source>
        <strain evidence="3">DSM 14429 / JCM 11212 / NBRC 100878 / IC-017</strain>
    </source>
</reference>
<dbReference type="EMBL" id="CP002100">
    <property type="protein sequence ID" value="ADN51685.1"/>
    <property type="molecule type" value="Genomic_DNA"/>
</dbReference>
<evidence type="ECO:0000256" key="1">
    <source>
        <dbReference type="ARBA" id="ARBA00006018"/>
    </source>
</evidence>
<proteinExistence type="inferred from homology"/>
<dbReference type="HOGENOM" id="CLU_2191173_0_0_2"/>
<dbReference type="OrthoDB" id="43695at2157"/>
<dbReference type="STRING" id="572478.Vdis_2317"/>
<evidence type="ECO:0000313" key="2">
    <source>
        <dbReference type="EMBL" id="ADN51685.1"/>
    </source>
</evidence>
<dbReference type="AlphaFoldDB" id="E1QQS3"/>
<dbReference type="KEGG" id="vdi:Vdis_2317"/>
<sequence>MCWAVPAVVLEIDERNSLAYVDIGDGVPRPVVIGISNERINKGDLVMVHAGVIITKLDMDAINQFIEEKKELARELAIMAGDDPEIAVRQVEEEFRRIFETMRKAKEGSKEVVREIW</sequence>
<evidence type="ECO:0008006" key="4">
    <source>
        <dbReference type="Google" id="ProtNLM"/>
    </source>
</evidence>
<dbReference type="eggNOG" id="arCOG04427">
    <property type="taxonomic scope" value="Archaea"/>
</dbReference>
<reference evidence="3" key="2">
    <citation type="journal article" date="2010" name="Stand. Genomic Sci.">
        <title>Complete genome sequence of Vulcanisaeta distributa type strain (IC-017T).</title>
        <authorList>
            <person name="Mavromatis K."/>
            <person name="Sikorski J."/>
            <person name="Pabst E."/>
            <person name="Teshima H."/>
            <person name="Lapidus A."/>
            <person name="Lucas S."/>
            <person name="Nolan M."/>
            <person name="Glavina Del Rio T."/>
            <person name="Cheng J."/>
            <person name="Bruce D."/>
            <person name="Goodwin L."/>
            <person name="Pitluck S."/>
            <person name="Liolios K."/>
            <person name="Ivanova N."/>
            <person name="Mikhailova N."/>
            <person name="Pati A."/>
            <person name="Chen A."/>
            <person name="Palaniappan K."/>
            <person name="Land M."/>
            <person name="Hauser L."/>
            <person name="Chang Y."/>
            <person name="Jeffries C."/>
            <person name="Rohde M."/>
            <person name="Spring S."/>
            <person name="Goker M."/>
            <person name="Wirth R."/>
            <person name="Woyke T."/>
            <person name="Bristow J."/>
            <person name="Eisen J."/>
            <person name="Markowitz V."/>
            <person name="Hugenholtz P."/>
            <person name="Klenk H."/>
            <person name="Kyrpides N."/>
        </authorList>
    </citation>
    <scope>NUCLEOTIDE SEQUENCE [LARGE SCALE GENOMIC DNA]</scope>
    <source>
        <strain evidence="3">DSM 14429 / JCM 11212 / NBRC 100878 / IC-017</strain>
    </source>
</reference>
<keyword evidence="3" id="KW-1185">Reference proteome</keyword>
<dbReference type="InterPro" id="IPR001109">
    <property type="entry name" value="Hydrogenase_HupF/HypC"/>
</dbReference>
<organism evidence="2 3">
    <name type="scientific">Vulcanisaeta distributa (strain DSM 14429 / JCM 11212 / NBRC 100878 / IC-017)</name>
    <dbReference type="NCBI Taxonomy" id="572478"/>
    <lineage>
        <taxon>Archaea</taxon>
        <taxon>Thermoproteota</taxon>
        <taxon>Thermoprotei</taxon>
        <taxon>Thermoproteales</taxon>
        <taxon>Thermoproteaceae</taxon>
        <taxon>Vulcanisaeta</taxon>
    </lineage>
</organism>
<protein>
    <recommendedName>
        <fullName evidence="4">Hydrogenase assembly chaperone hypC/hupF</fullName>
    </recommendedName>
</protein>
<accession>E1QQS3</accession>
<dbReference type="Gene3D" id="2.30.30.140">
    <property type="match status" value="1"/>
</dbReference>
<dbReference type="RefSeq" id="WP_013337410.1">
    <property type="nucleotide sequence ID" value="NC_014537.1"/>
</dbReference>